<organism evidence="1 2">
    <name type="scientific">Candidatus Roizmanbacteria bacterium RIFCSPHIGHO2_02_FULL_37_24</name>
    <dbReference type="NCBI Taxonomy" id="1802037"/>
    <lineage>
        <taxon>Bacteria</taxon>
        <taxon>Candidatus Roizmaniibacteriota</taxon>
    </lineage>
</organism>
<dbReference type="EMBL" id="MFZM01000034">
    <property type="protein sequence ID" value="OGK22762.1"/>
    <property type="molecule type" value="Genomic_DNA"/>
</dbReference>
<reference evidence="1 2" key="1">
    <citation type="journal article" date="2016" name="Nat. Commun.">
        <title>Thousands of microbial genomes shed light on interconnected biogeochemical processes in an aquifer system.</title>
        <authorList>
            <person name="Anantharaman K."/>
            <person name="Brown C.T."/>
            <person name="Hug L.A."/>
            <person name="Sharon I."/>
            <person name="Castelle C.J."/>
            <person name="Probst A.J."/>
            <person name="Thomas B.C."/>
            <person name="Singh A."/>
            <person name="Wilkins M.J."/>
            <person name="Karaoz U."/>
            <person name="Brodie E.L."/>
            <person name="Williams K.H."/>
            <person name="Hubbard S.S."/>
            <person name="Banfield J.F."/>
        </authorList>
    </citation>
    <scope>NUCLEOTIDE SEQUENCE [LARGE SCALE GENOMIC DNA]</scope>
</reference>
<comment type="caution">
    <text evidence="1">The sequence shown here is derived from an EMBL/GenBank/DDBJ whole genome shotgun (WGS) entry which is preliminary data.</text>
</comment>
<name>A0A1F7GWA5_9BACT</name>
<evidence type="ECO:0000313" key="2">
    <source>
        <dbReference type="Proteomes" id="UP000177159"/>
    </source>
</evidence>
<evidence type="ECO:0000313" key="1">
    <source>
        <dbReference type="EMBL" id="OGK22762.1"/>
    </source>
</evidence>
<proteinExistence type="predicted"/>
<dbReference type="AlphaFoldDB" id="A0A1F7GWA5"/>
<gene>
    <name evidence="1" type="ORF">A3C24_01675</name>
</gene>
<dbReference type="Proteomes" id="UP000177159">
    <property type="component" value="Unassembled WGS sequence"/>
</dbReference>
<sequence>MKKSKFVHKSILFLFFFLQFGFLFFKYPQPVGSDALTTASITLGNSRLSYKAGVSGTPAAGQTTVDIDTSGNSDNDTDHLFPNDVFCFPDAGENGCSDNRTYTAQTITDTDTFTFTPSLVGALEATDYVVASASGAWTITFTTATEIPIDGYMVVTIPAKNANTVPCDGIPDHNSSIATNGFDLGKSGGPAGQIVAAGDVSVTAGCTPGNWDTTETITCGTSSTDHTIRIDRTTTTCAAGSAITISIDAAPGIINPAPITSGHTQGAADTYTVDVTTWDDDTVDVALDSVDIKVAPVEAVLVSTTVDETLSFTVSAVTTAATACGVNPDVDTTATSVPYSTLAATETFYDAAHDLQVSTNAQGGYAVTTVHTDQLGKDGGACTGDVGESSDCIQDTTCDGTTCTHLAAAVDDWETSTNNGFGFSLDSSDGTDAAWEWDGTSGTCDGAGSDFCAAQFADQEDSQAAVTVMSNANQVSSKNIYVCYRISVSDTQPAGYYQSIVRYTATATF</sequence>
<accession>A0A1F7GWA5</accession>
<protein>
    <submittedName>
        <fullName evidence="1">Uncharacterized protein</fullName>
    </submittedName>
</protein>